<name>A0A449BFH6_HAPAX</name>
<organism evidence="2 3">
    <name type="scientific">Haploplasma axanthum</name>
    <name type="common">Acholeplasma axanthum</name>
    <dbReference type="NCBI Taxonomy" id="29552"/>
    <lineage>
        <taxon>Bacteria</taxon>
        <taxon>Bacillati</taxon>
        <taxon>Mycoplasmatota</taxon>
        <taxon>Mollicutes</taxon>
        <taxon>Acholeplasmatales</taxon>
        <taxon>Acholeplasmataceae</taxon>
        <taxon>Haploplasma</taxon>
    </lineage>
</organism>
<evidence type="ECO:0000259" key="1">
    <source>
        <dbReference type="Pfam" id="PF12641"/>
    </source>
</evidence>
<dbReference type="STRING" id="1278311.GCA_000428705_00564"/>
<dbReference type="SUPFAM" id="SSF52218">
    <property type="entry name" value="Flavoproteins"/>
    <property type="match status" value="1"/>
</dbReference>
<dbReference type="AlphaFoldDB" id="A0A449BFH6"/>
<dbReference type="EMBL" id="LR215048">
    <property type="protein sequence ID" value="VEU81192.1"/>
    <property type="molecule type" value="Genomic_DNA"/>
</dbReference>
<dbReference type="OrthoDB" id="307208at2"/>
<dbReference type="InterPro" id="IPR029039">
    <property type="entry name" value="Flavoprotein-like_sf"/>
</dbReference>
<proteinExistence type="predicted"/>
<dbReference type="Gene3D" id="3.40.50.360">
    <property type="match status" value="1"/>
</dbReference>
<keyword evidence="3" id="KW-1185">Reference proteome</keyword>
<dbReference type="PROSITE" id="PS00201">
    <property type="entry name" value="FLAVODOXIN"/>
    <property type="match status" value="1"/>
</dbReference>
<dbReference type="InterPro" id="IPR052200">
    <property type="entry name" value="Protoporphyrinogen_IX_DH"/>
</dbReference>
<reference evidence="2 3" key="1">
    <citation type="submission" date="2019-01" db="EMBL/GenBank/DDBJ databases">
        <authorList>
            <consortium name="Pathogen Informatics"/>
        </authorList>
    </citation>
    <scope>NUCLEOTIDE SEQUENCE [LARGE SCALE GENOMIC DNA]</scope>
    <source>
        <strain evidence="2 3">NCTC10138</strain>
    </source>
</reference>
<dbReference type="RefSeq" id="WP_026390216.1">
    <property type="nucleotide sequence ID" value="NZ_LR215048.1"/>
</dbReference>
<dbReference type="GO" id="GO:0070819">
    <property type="term" value="F:menaquinone-dependent protoporphyrinogen oxidase activity"/>
    <property type="evidence" value="ECO:0007669"/>
    <property type="project" value="TreeGrafter"/>
</dbReference>
<dbReference type="Proteomes" id="UP000289841">
    <property type="component" value="Chromosome"/>
</dbReference>
<sequence>MKIALIYSSLTGNTEKVAKAIFDSLPGEKALFRNKKDNYNLDDFDIIIIGYWCRRTFMDPLSIDLVKKIKGKKVAAFGTAGMYPDSKYGELCRERVRNIIEEENEFIGDFLCQGKIPEERTNKRLNLPKDDPHYLDEEGLKRHIESRKHPNNEDFIAAQEAFRKIISNHVK</sequence>
<dbReference type="InterPro" id="IPR001226">
    <property type="entry name" value="Flavodoxin_CS"/>
</dbReference>
<dbReference type="KEGG" id="aaxa:NCTC10138_01589"/>
<accession>A0A449BFH6</accession>
<dbReference type="PANTHER" id="PTHR38030">
    <property type="entry name" value="PROTOPORPHYRINOGEN IX DEHYDROGENASE [MENAQUINONE]"/>
    <property type="match status" value="1"/>
</dbReference>
<feature type="domain" description="Flavodoxin-like" evidence="1">
    <location>
        <begin position="5"/>
        <end position="162"/>
    </location>
</feature>
<protein>
    <submittedName>
        <fullName evidence="2">Flavodoxin</fullName>
    </submittedName>
</protein>
<gene>
    <name evidence="2" type="ORF">NCTC10138_01589</name>
</gene>
<dbReference type="Pfam" id="PF12641">
    <property type="entry name" value="Flavodoxin_3"/>
    <property type="match status" value="1"/>
</dbReference>
<dbReference type="GO" id="GO:0010181">
    <property type="term" value="F:FMN binding"/>
    <property type="evidence" value="ECO:0007669"/>
    <property type="project" value="InterPro"/>
</dbReference>
<dbReference type="PANTHER" id="PTHR38030:SF2">
    <property type="entry name" value="PROTOPORPHYRINOGEN IX DEHYDROGENASE [QUINONE]"/>
    <property type="match status" value="1"/>
</dbReference>
<dbReference type="InterPro" id="IPR008254">
    <property type="entry name" value="Flavodoxin/NO_synth"/>
</dbReference>
<evidence type="ECO:0000313" key="3">
    <source>
        <dbReference type="Proteomes" id="UP000289841"/>
    </source>
</evidence>
<evidence type="ECO:0000313" key="2">
    <source>
        <dbReference type="EMBL" id="VEU81192.1"/>
    </source>
</evidence>
<dbReference type="GO" id="GO:0006783">
    <property type="term" value="P:heme biosynthetic process"/>
    <property type="evidence" value="ECO:0007669"/>
    <property type="project" value="TreeGrafter"/>
</dbReference>
<dbReference type="GO" id="GO:0009055">
    <property type="term" value="F:electron transfer activity"/>
    <property type="evidence" value="ECO:0007669"/>
    <property type="project" value="InterPro"/>
</dbReference>